<keyword evidence="3" id="KW-0963">Cytoplasm</keyword>
<accession>A0A2M9XZM7</accession>
<dbReference type="OrthoDB" id="9802718at2"/>
<dbReference type="GO" id="GO:0005737">
    <property type="term" value="C:cytoplasm"/>
    <property type="evidence" value="ECO:0007669"/>
    <property type="project" value="UniProtKB-SubCell"/>
</dbReference>
<dbReference type="InterPro" id="IPR027417">
    <property type="entry name" value="P-loop_NTPase"/>
</dbReference>
<gene>
    <name evidence="10" type="ORF">EHQ30_10430</name>
</gene>
<dbReference type="GO" id="GO:0016887">
    <property type="term" value="F:ATP hydrolysis activity"/>
    <property type="evidence" value="ECO:0007669"/>
    <property type="project" value="InterPro"/>
</dbReference>
<comment type="caution">
    <text evidence="10">The sequence shown here is derived from an EMBL/GenBank/DDBJ whole genome shotgun (WGS) entry which is preliminary data.</text>
</comment>
<dbReference type="InterPro" id="IPR040627">
    <property type="entry name" value="T3SS_ATPase_C"/>
</dbReference>
<dbReference type="PROSITE" id="PS00152">
    <property type="entry name" value="ATPASE_ALPHA_BETA"/>
    <property type="match status" value="1"/>
</dbReference>
<dbReference type="RefSeq" id="WP_100791413.1">
    <property type="nucleotide sequence ID" value="NZ_NPDQ01000006.1"/>
</dbReference>
<organism evidence="10 11">
    <name type="scientific">Leptospira brenneri</name>
    <dbReference type="NCBI Taxonomy" id="2023182"/>
    <lineage>
        <taxon>Bacteria</taxon>
        <taxon>Pseudomonadati</taxon>
        <taxon>Spirochaetota</taxon>
        <taxon>Spirochaetia</taxon>
        <taxon>Leptospirales</taxon>
        <taxon>Leptospiraceae</taxon>
        <taxon>Leptospira</taxon>
    </lineage>
</organism>
<keyword evidence="6" id="KW-0653">Protein transport</keyword>
<keyword evidence="11" id="KW-1185">Reference proteome</keyword>
<keyword evidence="2" id="KW-0813">Transport</keyword>
<dbReference type="InterPro" id="IPR020003">
    <property type="entry name" value="ATPase_a/bsu_AS"/>
</dbReference>
<reference evidence="10" key="1">
    <citation type="journal article" date="2019" name="PLoS Negl. Trop. Dis.">
        <title>Revisiting the worldwide diversity of Leptospira species in the environment.</title>
        <authorList>
            <person name="Vincent A.T."/>
            <person name="Schiettekatte O."/>
            <person name="Bourhy P."/>
            <person name="Veyrier F.J."/>
            <person name="Picardeau M."/>
        </authorList>
    </citation>
    <scope>NUCLEOTIDE SEQUENCE [LARGE SCALE GENOMIC DNA]</scope>
    <source>
        <strain evidence="10">201800277</strain>
    </source>
</reference>
<keyword evidence="5" id="KW-0067">ATP-binding</keyword>
<dbReference type="Gene3D" id="3.40.50.12240">
    <property type="match status" value="1"/>
</dbReference>
<protein>
    <submittedName>
        <fullName evidence="10">FliI/YscN family ATPase</fullName>
    </submittedName>
</protein>
<evidence type="ECO:0000256" key="3">
    <source>
        <dbReference type="ARBA" id="ARBA00022490"/>
    </source>
</evidence>
<dbReference type="Pfam" id="PF18269">
    <property type="entry name" value="T3SS_ATPase_C"/>
    <property type="match status" value="1"/>
</dbReference>
<dbReference type="Pfam" id="PF00006">
    <property type="entry name" value="ATP-synt_ab"/>
    <property type="match status" value="1"/>
</dbReference>
<dbReference type="SUPFAM" id="SSF52540">
    <property type="entry name" value="P-loop containing nucleoside triphosphate hydrolases"/>
    <property type="match status" value="1"/>
</dbReference>
<dbReference type="FunFam" id="3.40.50.12240:FF:000002">
    <property type="entry name" value="Flagellum-specific ATP synthase FliI"/>
    <property type="match status" value="1"/>
</dbReference>
<evidence type="ECO:0000313" key="11">
    <source>
        <dbReference type="Proteomes" id="UP000297891"/>
    </source>
</evidence>
<evidence type="ECO:0000256" key="2">
    <source>
        <dbReference type="ARBA" id="ARBA00022448"/>
    </source>
</evidence>
<feature type="domain" description="AAA+ ATPase" evidence="9">
    <location>
        <begin position="167"/>
        <end position="348"/>
    </location>
</feature>
<dbReference type="GO" id="GO:0030254">
    <property type="term" value="P:protein secretion by the type III secretion system"/>
    <property type="evidence" value="ECO:0007669"/>
    <property type="project" value="InterPro"/>
</dbReference>
<evidence type="ECO:0000256" key="6">
    <source>
        <dbReference type="ARBA" id="ARBA00022927"/>
    </source>
</evidence>
<dbReference type="InterPro" id="IPR003593">
    <property type="entry name" value="AAA+_ATPase"/>
</dbReference>
<evidence type="ECO:0000256" key="4">
    <source>
        <dbReference type="ARBA" id="ARBA00022741"/>
    </source>
</evidence>
<dbReference type="InterPro" id="IPR005714">
    <property type="entry name" value="ATPase_T3SS_FliI/YscN"/>
</dbReference>
<dbReference type="InterPro" id="IPR000194">
    <property type="entry name" value="ATPase_F1/V1/A1_a/bsu_nucl-bd"/>
</dbReference>
<name>A0A2M9XZM7_9LEPT</name>
<evidence type="ECO:0000256" key="8">
    <source>
        <dbReference type="ARBA" id="ARBA00034006"/>
    </source>
</evidence>
<evidence type="ECO:0000256" key="7">
    <source>
        <dbReference type="ARBA" id="ARBA00022967"/>
    </source>
</evidence>
<comment type="catalytic activity">
    <reaction evidence="8">
        <text>ATP + H2O + cellular proteinSide 1 = ADP + phosphate + cellular proteinSide 2.</text>
        <dbReference type="EC" id="7.4.2.8"/>
    </reaction>
</comment>
<dbReference type="GO" id="GO:0030257">
    <property type="term" value="C:type III protein secretion system complex"/>
    <property type="evidence" value="ECO:0007669"/>
    <property type="project" value="InterPro"/>
</dbReference>
<keyword evidence="4" id="KW-0547">Nucleotide-binding</keyword>
<dbReference type="EMBL" id="RQFP01000001">
    <property type="protein sequence ID" value="TGK96980.1"/>
    <property type="molecule type" value="Genomic_DNA"/>
</dbReference>
<comment type="subcellular location">
    <subcellularLocation>
        <location evidence="1">Cytoplasm</location>
    </subcellularLocation>
</comment>
<dbReference type="InterPro" id="IPR050053">
    <property type="entry name" value="ATPase_alpha/beta_chains"/>
</dbReference>
<evidence type="ECO:0000259" key="9">
    <source>
        <dbReference type="SMART" id="SM00382"/>
    </source>
</evidence>
<dbReference type="GO" id="GO:0046933">
    <property type="term" value="F:proton-transporting ATP synthase activity, rotational mechanism"/>
    <property type="evidence" value="ECO:0007669"/>
    <property type="project" value="TreeGrafter"/>
</dbReference>
<dbReference type="PANTHER" id="PTHR15184">
    <property type="entry name" value="ATP SYNTHASE"/>
    <property type="match status" value="1"/>
</dbReference>
<evidence type="ECO:0000313" key="10">
    <source>
        <dbReference type="EMBL" id="TGK96980.1"/>
    </source>
</evidence>
<dbReference type="GO" id="GO:0005524">
    <property type="term" value="F:ATP binding"/>
    <property type="evidence" value="ECO:0007669"/>
    <property type="project" value="UniProtKB-KW"/>
</dbReference>
<dbReference type="CDD" id="cd01136">
    <property type="entry name" value="ATPase_flagellum-secretory_path_III"/>
    <property type="match status" value="1"/>
</dbReference>
<dbReference type="PANTHER" id="PTHR15184:SF9">
    <property type="entry name" value="SPI-1 TYPE 3 SECRETION SYSTEM ATPASE"/>
    <property type="match status" value="1"/>
</dbReference>
<keyword evidence="7" id="KW-1278">Translocase</keyword>
<evidence type="ECO:0000256" key="1">
    <source>
        <dbReference type="ARBA" id="ARBA00004496"/>
    </source>
</evidence>
<dbReference type="AlphaFoldDB" id="A0A2M9XZM7"/>
<dbReference type="GO" id="GO:0008564">
    <property type="term" value="F:protein-exporting ATPase activity"/>
    <property type="evidence" value="ECO:0007669"/>
    <property type="project" value="UniProtKB-EC"/>
</dbReference>
<dbReference type="Proteomes" id="UP000297891">
    <property type="component" value="Unassembled WGS sequence"/>
</dbReference>
<dbReference type="NCBIfam" id="TIGR01026">
    <property type="entry name" value="fliI_yscN"/>
    <property type="match status" value="1"/>
</dbReference>
<dbReference type="SMART" id="SM00382">
    <property type="entry name" value="AAA"/>
    <property type="match status" value="1"/>
</dbReference>
<sequence>MIEKKFTEHIDAISKYLNVVEKIEPIRKSGVVVSVVGNVIYSQGPPDSKVGEILEVERGSDKGYLACVLVGFKDHLYTLMPLGDTQEIFPHAFVFSSGRQITLNAGPELLGRVLNGLGKPIDSKGILITKEERASEPRFLNPLDRPPITEILETGVRAIDGMLTVGRGQRIGIFSGSGVGKSSLLGMIARYTNADVNVVALIGERGREVNEFLHVELGKEALAKSVVFVATSDSSKMEQVSCANLACSAAEYFREKGMSVNLYMDSLTRYAEALRELSIGEPVVTKGYASSVFTKMAKLVERAGTSHNGGSITGFYTVLTDAEDDMDDIVADKVRGFIDGHIVLTRKLAEQSHYPAIDVPGSLSRLMQKIVNEDHYMRSSIVRELISKYKNSEDIILLNAYVRGADEKVDMAIDKKSQIDDYLRQRIEEKSSYNDATNRLAKILQSSARNEDDF</sequence>
<evidence type="ECO:0000256" key="5">
    <source>
        <dbReference type="ARBA" id="ARBA00022840"/>
    </source>
</evidence>
<proteinExistence type="predicted"/>